<sequence>MHDPYLPLELERISFLHTLQIQVQEPTNLFLVAKRVRAWLLPTVFEVVIIHSGRFFPFRFADHDQFLEYGPHLRHLLILSKSWPEETQSVHWVSPPIQLESLLMLSKLTHLSIDIRYLFDWAASTTTRDYHTEEGPGIIALARHLPGLTHIAFHHWALHPILLKTILWNFT</sequence>
<dbReference type="Proteomes" id="UP000308600">
    <property type="component" value="Unassembled WGS sequence"/>
</dbReference>
<accession>A0ACD3A987</accession>
<dbReference type="EMBL" id="ML208583">
    <property type="protein sequence ID" value="TFK62423.1"/>
    <property type="molecule type" value="Genomic_DNA"/>
</dbReference>
<proteinExistence type="predicted"/>
<reference evidence="1 2" key="1">
    <citation type="journal article" date="2019" name="Nat. Ecol. Evol.">
        <title>Megaphylogeny resolves global patterns of mushroom evolution.</title>
        <authorList>
            <person name="Varga T."/>
            <person name="Krizsan K."/>
            <person name="Foldi C."/>
            <person name="Dima B."/>
            <person name="Sanchez-Garcia M."/>
            <person name="Sanchez-Ramirez S."/>
            <person name="Szollosi G.J."/>
            <person name="Szarkandi J.G."/>
            <person name="Papp V."/>
            <person name="Albert L."/>
            <person name="Andreopoulos W."/>
            <person name="Angelini C."/>
            <person name="Antonin V."/>
            <person name="Barry K.W."/>
            <person name="Bougher N.L."/>
            <person name="Buchanan P."/>
            <person name="Buyck B."/>
            <person name="Bense V."/>
            <person name="Catcheside P."/>
            <person name="Chovatia M."/>
            <person name="Cooper J."/>
            <person name="Damon W."/>
            <person name="Desjardin D."/>
            <person name="Finy P."/>
            <person name="Geml J."/>
            <person name="Haridas S."/>
            <person name="Hughes K."/>
            <person name="Justo A."/>
            <person name="Karasinski D."/>
            <person name="Kautmanova I."/>
            <person name="Kiss B."/>
            <person name="Kocsube S."/>
            <person name="Kotiranta H."/>
            <person name="LaButti K.M."/>
            <person name="Lechner B.E."/>
            <person name="Liimatainen K."/>
            <person name="Lipzen A."/>
            <person name="Lukacs Z."/>
            <person name="Mihaltcheva S."/>
            <person name="Morgado L.N."/>
            <person name="Niskanen T."/>
            <person name="Noordeloos M.E."/>
            <person name="Ohm R.A."/>
            <person name="Ortiz-Santana B."/>
            <person name="Ovrebo C."/>
            <person name="Racz N."/>
            <person name="Riley R."/>
            <person name="Savchenko A."/>
            <person name="Shiryaev A."/>
            <person name="Soop K."/>
            <person name="Spirin V."/>
            <person name="Szebenyi C."/>
            <person name="Tomsovsky M."/>
            <person name="Tulloss R.E."/>
            <person name="Uehling J."/>
            <person name="Grigoriev I.V."/>
            <person name="Vagvolgyi C."/>
            <person name="Papp T."/>
            <person name="Martin F.M."/>
            <person name="Miettinen O."/>
            <person name="Hibbett D.S."/>
            <person name="Nagy L.G."/>
        </authorList>
    </citation>
    <scope>NUCLEOTIDE SEQUENCE [LARGE SCALE GENOMIC DNA]</scope>
    <source>
        <strain evidence="1 2">NL-1719</strain>
    </source>
</reference>
<name>A0ACD3A987_9AGAR</name>
<gene>
    <name evidence="1" type="ORF">BDN72DRAFT_848718</name>
</gene>
<protein>
    <submittedName>
        <fullName evidence="1">Uncharacterized protein</fullName>
    </submittedName>
</protein>
<organism evidence="1 2">
    <name type="scientific">Pluteus cervinus</name>
    <dbReference type="NCBI Taxonomy" id="181527"/>
    <lineage>
        <taxon>Eukaryota</taxon>
        <taxon>Fungi</taxon>
        <taxon>Dikarya</taxon>
        <taxon>Basidiomycota</taxon>
        <taxon>Agaricomycotina</taxon>
        <taxon>Agaricomycetes</taxon>
        <taxon>Agaricomycetidae</taxon>
        <taxon>Agaricales</taxon>
        <taxon>Pluteineae</taxon>
        <taxon>Pluteaceae</taxon>
        <taxon>Pluteus</taxon>
    </lineage>
</organism>
<evidence type="ECO:0000313" key="1">
    <source>
        <dbReference type="EMBL" id="TFK62423.1"/>
    </source>
</evidence>
<keyword evidence="2" id="KW-1185">Reference proteome</keyword>
<evidence type="ECO:0000313" key="2">
    <source>
        <dbReference type="Proteomes" id="UP000308600"/>
    </source>
</evidence>